<feature type="domain" description="Presequence protease mitochondrial-type C-terminal" evidence="1">
    <location>
        <begin position="4"/>
        <end position="118"/>
    </location>
</feature>
<proteinExistence type="predicted"/>
<protein>
    <recommendedName>
        <fullName evidence="1">Presequence protease mitochondrial-type C-terminal domain-containing protein</fullName>
    </recommendedName>
</protein>
<dbReference type="GO" id="GO:0046872">
    <property type="term" value="F:metal ion binding"/>
    <property type="evidence" value="ECO:0007669"/>
    <property type="project" value="InterPro"/>
</dbReference>
<dbReference type="InterPro" id="IPR055130">
    <property type="entry name" value="PreP_C"/>
</dbReference>
<dbReference type="FunFam" id="3.30.830.10:FF:000013">
    <property type="entry name" value="Mitochondrial presequence protease"/>
    <property type="match status" value="1"/>
</dbReference>
<dbReference type="PANTHER" id="PTHR43016:SF13">
    <property type="entry name" value="PRESEQUENCE PROTEASE, MITOCHONDRIAL"/>
    <property type="match status" value="1"/>
</dbReference>
<dbReference type="GO" id="GO:0004222">
    <property type="term" value="F:metalloendopeptidase activity"/>
    <property type="evidence" value="ECO:0007669"/>
    <property type="project" value="TreeGrafter"/>
</dbReference>
<evidence type="ECO:0000313" key="2">
    <source>
        <dbReference type="EMBL" id="KAG5841548.1"/>
    </source>
</evidence>
<name>A0A9D3M6A0_ANGAN</name>
<comment type="caution">
    <text evidence="2">The sequence shown here is derived from an EMBL/GenBank/DDBJ whole genome shotgun (WGS) entry which is preliminary data.</text>
</comment>
<dbReference type="GO" id="GO:0016485">
    <property type="term" value="P:protein processing"/>
    <property type="evidence" value="ECO:0007669"/>
    <property type="project" value="TreeGrafter"/>
</dbReference>
<reference evidence="2" key="1">
    <citation type="submission" date="2021-01" db="EMBL/GenBank/DDBJ databases">
        <title>A chromosome-scale assembly of European eel, Anguilla anguilla.</title>
        <authorList>
            <person name="Henkel C."/>
            <person name="Jong-Raadsen S.A."/>
            <person name="Dufour S."/>
            <person name="Weltzien F.-A."/>
            <person name="Palstra A.P."/>
            <person name="Pelster B."/>
            <person name="Spaink H.P."/>
            <person name="Van Den Thillart G.E."/>
            <person name="Jansen H."/>
            <person name="Zahm M."/>
            <person name="Klopp C."/>
            <person name="Cedric C."/>
            <person name="Louis A."/>
            <person name="Berthelot C."/>
            <person name="Parey E."/>
            <person name="Roest Crollius H."/>
            <person name="Montfort J."/>
            <person name="Robinson-Rechavi M."/>
            <person name="Bucao C."/>
            <person name="Bouchez O."/>
            <person name="Gislard M."/>
            <person name="Lluch J."/>
            <person name="Milhes M."/>
            <person name="Lampietro C."/>
            <person name="Lopez Roques C."/>
            <person name="Donnadieu C."/>
            <person name="Braasch I."/>
            <person name="Desvignes T."/>
            <person name="Postlethwait J."/>
            <person name="Bobe J."/>
            <person name="Guiguen Y."/>
            <person name="Dirks R."/>
        </authorList>
    </citation>
    <scope>NUCLEOTIDE SEQUENCE</scope>
    <source>
        <strain evidence="2">Tag_6206</strain>
        <tissue evidence="2">Liver</tissue>
    </source>
</reference>
<dbReference type="SUPFAM" id="SSF63411">
    <property type="entry name" value="LuxS/MPP-like metallohydrolase"/>
    <property type="match status" value="1"/>
</dbReference>
<dbReference type="EMBL" id="JAFIRN010000009">
    <property type="protein sequence ID" value="KAG5841548.1"/>
    <property type="molecule type" value="Genomic_DNA"/>
</dbReference>
<dbReference type="AlphaFoldDB" id="A0A9D3M6A0"/>
<gene>
    <name evidence="2" type="ORF">ANANG_G00167760</name>
</gene>
<dbReference type="InterPro" id="IPR011249">
    <property type="entry name" value="Metalloenz_LuxS/M16"/>
</dbReference>
<dbReference type="Gene3D" id="3.30.830.10">
    <property type="entry name" value="Metalloenzyme, LuxS/M16 peptidase-like"/>
    <property type="match status" value="1"/>
</dbReference>
<dbReference type="GO" id="GO:0005759">
    <property type="term" value="C:mitochondrial matrix"/>
    <property type="evidence" value="ECO:0007669"/>
    <property type="project" value="TreeGrafter"/>
</dbReference>
<keyword evidence="3" id="KW-1185">Reference proteome</keyword>
<evidence type="ECO:0000259" key="1">
    <source>
        <dbReference type="Pfam" id="PF22516"/>
    </source>
</evidence>
<organism evidence="2 3">
    <name type="scientific">Anguilla anguilla</name>
    <name type="common">European freshwater eel</name>
    <name type="synonym">Muraena anguilla</name>
    <dbReference type="NCBI Taxonomy" id="7936"/>
    <lineage>
        <taxon>Eukaryota</taxon>
        <taxon>Metazoa</taxon>
        <taxon>Chordata</taxon>
        <taxon>Craniata</taxon>
        <taxon>Vertebrata</taxon>
        <taxon>Euteleostomi</taxon>
        <taxon>Actinopterygii</taxon>
        <taxon>Neopterygii</taxon>
        <taxon>Teleostei</taxon>
        <taxon>Anguilliformes</taxon>
        <taxon>Anguillidae</taxon>
        <taxon>Anguilla</taxon>
    </lineage>
</organism>
<evidence type="ECO:0000313" key="3">
    <source>
        <dbReference type="Proteomes" id="UP001044222"/>
    </source>
</evidence>
<sequence>MMTAKFLHGEIREKGGAYGGGARMGRGGLFSFYSYRDPNAVQTLSAFRAGVEWARAGSFAPQDVDEAKLSVFSAVDAPVAPSDKGMDLFLNGISDEQRQEHRERLFAVTDKSLTDVASRYLGMGQRTRGVAILGPENETIKKDPSWVVK</sequence>
<dbReference type="Proteomes" id="UP001044222">
    <property type="component" value="Chromosome 9"/>
</dbReference>
<accession>A0A9D3M6A0</accession>
<dbReference type="Pfam" id="PF22516">
    <property type="entry name" value="PreP_C"/>
    <property type="match status" value="1"/>
</dbReference>
<dbReference type="PANTHER" id="PTHR43016">
    <property type="entry name" value="PRESEQUENCE PROTEASE"/>
    <property type="match status" value="1"/>
</dbReference>